<sequence length="620" mass="68675">MDRKITRADRIRIAVALTALRFKLGSQSIAAYVFDLRTAFPAPSEHASHDQVWRSRLCELERKISQLEAELDAERIKGSLALAGNRSDGNPASTETSGSSICLTAGHPPSFALSTGRDKKSRKKSTVVKDQGDNKVEKCYCLDLRALQNKAPSTLSTVFGTIDAFSQLVSLDMHSGLRQDTVTSTTLRSVEVIADSLHYVLMSKSTRLEHKQRVETLNSLLQYVLAHGIPLLYPVSMARKRKRKRDAGDEQYQGEPIHRLLEILRGRIFIPAIAGIYHLSYCYLSSLLCPKAGTDDVGKIDTFQKCGHFQDAPADIRRCILLFLQDNIHLLFSSISSVVTGDKSSQKTLLFNFRTSLILATIQELDTAVFNRSSEFKSSSFHPKCRDNHSLSRPRFEIAEDGSTTDCTNDTGIGYKTINDCGNTVSSDFHKRVKRLATKDSVWYLCNVLHILLDGVPGSGGDVELAPNDRVGHCGVNASIQGTNSQRAGLILAKATDDAFFSFMTKCQQMMRCVGEWRLPPNHSPSGEGVHSPNHGRHDHSPIEIKAPQTPFQVGRLFLLEFPELDNLQTGSEATLHDNGLVQKVSQGDLAQEQGTIDGVTYDMILAAVERYPLRTFPRE</sequence>
<feature type="compositionally biased region" description="Polar residues" evidence="1">
    <location>
        <begin position="87"/>
        <end position="102"/>
    </location>
</feature>
<reference evidence="2 3" key="1">
    <citation type="submission" date="2014-04" db="EMBL/GenBank/DDBJ databases">
        <title>Evolutionary Origins and Diversification of the Mycorrhizal Mutualists.</title>
        <authorList>
            <consortium name="DOE Joint Genome Institute"/>
            <consortium name="Mycorrhizal Genomics Consortium"/>
            <person name="Kohler A."/>
            <person name="Kuo A."/>
            <person name="Nagy L.G."/>
            <person name="Floudas D."/>
            <person name="Copeland A."/>
            <person name="Barry K.W."/>
            <person name="Cichocki N."/>
            <person name="Veneault-Fourrey C."/>
            <person name="LaButti K."/>
            <person name="Lindquist E.A."/>
            <person name="Lipzen A."/>
            <person name="Lundell T."/>
            <person name="Morin E."/>
            <person name="Murat C."/>
            <person name="Riley R."/>
            <person name="Ohm R."/>
            <person name="Sun H."/>
            <person name="Tunlid A."/>
            <person name="Henrissat B."/>
            <person name="Grigoriev I.V."/>
            <person name="Hibbett D.S."/>
            <person name="Martin F."/>
        </authorList>
    </citation>
    <scope>NUCLEOTIDE SEQUENCE [LARGE SCALE GENOMIC DNA]</scope>
    <source>
        <strain evidence="2 3">Koide BX008</strain>
    </source>
</reference>
<evidence type="ECO:0000313" key="2">
    <source>
        <dbReference type="EMBL" id="KIL71107.1"/>
    </source>
</evidence>
<evidence type="ECO:0000313" key="3">
    <source>
        <dbReference type="Proteomes" id="UP000054549"/>
    </source>
</evidence>
<dbReference type="OrthoDB" id="2684605at2759"/>
<dbReference type="Proteomes" id="UP000054549">
    <property type="component" value="Unassembled WGS sequence"/>
</dbReference>
<gene>
    <name evidence="2" type="ORF">M378DRAFT_6941</name>
</gene>
<organism evidence="2 3">
    <name type="scientific">Amanita muscaria (strain Koide BX008)</name>
    <dbReference type="NCBI Taxonomy" id="946122"/>
    <lineage>
        <taxon>Eukaryota</taxon>
        <taxon>Fungi</taxon>
        <taxon>Dikarya</taxon>
        <taxon>Basidiomycota</taxon>
        <taxon>Agaricomycotina</taxon>
        <taxon>Agaricomycetes</taxon>
        <taxon>Agaricomycetidae</taxon>
        <taxon>Agaricales</taxon>
        <taxon>Pluteineae</taxon>
        <taxon>Amanitaceae</taxon>
        <taxon>Amanita</taxon>
    </lineage>
</organism>
<dbReference type="EMBL" id="KN818223">
    <property type="protein sequence ID" value="KIL71107.1"/>
    <property type="molecule type" value="Genomic_DNA"/>
</dbReference>
<dbReference type="InParanoid" id="A0A0C2X9Q5"/>
<keyword evidence="3" id="KW-1185">Reference proteome</keyword>
<accession>A0A0C2X9Q5</accession>
<feature type="region of interest" description="Disordered" evidence="1">
    <location>
        <begin position="523"/>
        <end position="543"/>
    </location>
</feature>
<evidence type="ECO:0000256" key="1">
    <source>
        <dbReference type="SAM" id="MobiDB-lite"/>
    </source>
</evidence>
<proteinExistence type="predicted"/>
<feature type="region of interest" description="Disordered" evidence="1">
    <location>
        <begin position="82"/>
        <end position="129"/>
    </location>
</feature>
<dbReference type="HOGENOM" id="CLU_547518_0_0_1"/>
<name>A0A0C2X9Q5_AMAMK</name>
<protein>
    <submittedName>
        <fullName evidence="2">Uncharacterized protein</fullName>
    </submittedName>
</protein>
<dbReference type="AlphaFoldDB" id="A0A0C2X9Q5"/>